<organism evidence="1 2">
    <name type="scientific">Nephila pilipes</name>
    <name type="common">Giant wood spider</name>
    <name type="synonym">Nephila maculata</name>
    <dbReference type="NCBI Taxonomy" id="299642"/>
    <lineage>
        <taxon>Eukaryota</taxon>
        <taxon>Metazoa</taxon>
        <taxon>Ecdysozoa</taxon>
        <taxon>Arthropoda</taxon>
        <taxon>Chelicerata</taxon>
        <taxon>Arachnida</taxon>
        <taxon>Araneae</taxon>
        <taxon>Araneomorphae</taxon>
        <taxon>Entelegynae</taxon>
        <taxon>Araneoidea</taxon>
        <taxon>Nephilidae</taxon>
        <taxon>Nephila</taxon>
    </lineage>
</organism>
<sequence length="96" mass="10501">MIGSLVIPTKAVRRKDSVCREAKCNVPIVAISLEFRQGGGGKARHLRGAGLQGNLPYDFHKYICRVKEATPYATMRSIPSPEFSFSAPMGPCVRHA</sequence>
<evidence type="ECO:0000313" key="1">
    <source>
        <dbReference type="EMBL" id="GFU47664.1"/>
    </source>
</evidence>
<proteinExistence type="predicted"/>
<accession>A0A8X6QZG7</accession>
<gene>
    <name evidence="1" type="ORF">NPIL_349091</name>
</gene>
<keyword evidence="2" id="KW-1185">Reference proteome</keyword>
<dbReference type="OrthoDB" id="10368346at2759"/>
<evidence type="ECO:0000313" key="2">
    <source>
        <dbReference type="Proteomes" id="UP000887013"/>
    </source>
</evidence>
<protein>
    <submittedName>
        <fullName evidence="1">Uncharacterized protein</fullName>
    </submittedName>
</protein>
<comment type="caution">
    <text evidence="1">The sequence shown here is derived from an EMBL/GenBank/DDBJ whole genome shotgun (WGS) entry which is preliminary data.</text>
</comment>
<dbReference type="Proteomes" id="UP000887013">
    <property type="component" value="Unassembled WGS sequence"/>
</dbReference>
<name>A0A8X6QZG7_NEPPI</name>
<dbReference type="EMBL" id="BMAW01037273">
    <property type="protein sequence ID" value="GFU47664.1"/>
    <property type="molecule type" value="Genomic_DNA"/>
</dbReference>
<reference evidence="1" key="1">
    <citation type="submission" date="2020-08" db="EMBL/GenBank/DDBJ databases">
        <title>Multicomponent nature underlies the extraordinary mechanical properties of spider dragline silk.</title>
        <authorList>
            <person name="Kono N."/>
            <person name="Nakamura H."/>
            <person name="Mori M."/>
            <person name="Yoshida Y."/>
            <person name="Ohtoshi R."/>
            <person name="Malay A.D."/>
            <person name="Moran D.A.P."/>
            <person name="Tomita M."/>
            <person name="Numata K."/>
            <person name="Arakawa K."/>
        </authorList>
    </citation>
    <scope>NUCLEOTIDE SEQUENCE</scope>
</reference>
<dbReference type="AlphaFoldDB" id="A0A8X6QZG7"/>